<dbReference type="InterPro" id="IPR036388">
    <property type="entry name" value="WH-like_DNA-bd_sf"/>
</dbReference>
<dbReference type="GO" id="GO:0045892">
    <property type="term" value="P:negative regulation of DNA-templated transcription"/>
    <property type="evidence" value="ECO:0007669"/>
    <property type="project" value="TreeGrafter"/>
</dbReference>
<dbReference type="InterPro" id="IPR036390">
    <property type="entry name" value="WH_DNA-bd_sf"/>
</dbReference>
<proteinExistence type="predicted"/>
<dbReference type="InterPro" id="IPR011663">
    <property type="entry name" value="UTRA"/>
</dbReference>
<keyword evidence="1" id="KW-0805">Transcription regulation</keyword>
<dbReference type="Proteomes" id="UP000282125">
    <property type="component" value="Unassembled WGS sequence"/>
</dbReference>
<dbReference type="EMBL" id="RRAZ01000020">
    <property type="protein sequence ID" value="RRH72977.1"/>
    <property type="molecule type" value="Genomic_DNA"/>
</dbReference>
<keyword evidence="2" id="KW-0238">DNA-binding</keyword>
<dbReference type="CDD" id="cd07377">
    <property type="entry name" value="WHTH_GntR"/>
    <property type="match status" value="1"/>
</dbReference>
<dbReference type="SUPFAM" id="SSF46785">
    <property type="entry name" value="Winged helix' DNA-binding domain"/>
    <property type="match status" value="1"/>
</dbReference>
<keyword evidence="3" id="KW-0804">Transcription</keyword>
<evidence type="ECO:0000256" key="1">
    <source>
        <dbReference type="ARBA" id="ARBA00023015"/>
    </source>
</evidence>
<evidence type="ECO:0000313" key="5">
    <source>
        <dbReference type="EMBL" id="RRH72977.1"/>
    </source>
</evidence>
<evidence type="ECO:0000259" key="4">
    <source>
        <dbReference type="PROSITE" id="PS50949"/>
    </source>
</evidence>
<dbReference type="Pfam" id="PF00392">
    <property type="entry name" value="GntR"/>
    <property type="match status" value="1"/>
</dbReference>
<protein>
    <submittedName>
        <fullName evidence="5">GntR family transcriptional regulator</fullName>
    </submittedName>
</protein>
<dbReference type="Gene3D" id="1.10.10.10">
    <property type="entry name" value="Winged helix-like DNA-binding domain superfamily/Winged helix DNA-binding domain"/>
    <property type="match status" value="1"/>
</dbReference>
<dbReference type="OrthoDB" id="9800645at2"/>
<dbReference type="SMART" id="SM00866">
    <property type="entry name" value="UTRA"/>
    <property type="match status" value="1"/>
</dbReference>
<dbReference type="Gene3D" id="3.40.1410.10">
    <property type="entry name" value="Chorismate lyase-like"/>
    <property type="match status" value="1"/>
</dbReference>
<name>A0A3P3DFD0_9RHOB</name>
<dbReference type="InterPro" id="IPR000524">
    <property type="entry name" value="Tscrpt_reg_HTH_GntR"/>
</dbReference>
<dbReference type="InterPro" id="IPR028978">
    <property type="entry name" value="Chorismate_lyase_/UTRA_dom_sf"/>
</dbReference>
<dbReference type="PROSITE" id="PS50949">
    <property type="entry name" value="HTH_GNTR"/>
    <property type="match status" value="1"/>
</dbReference>
<dbReference type="PANTHER" id="PTHR44846">
    <property type="entry name" value="MANNOSYL-D-GLYCERATE TRANSPORT/METABOLISM SYSTEM REPRESSOR MNGR-RELATED"/>
    <property type="match status" value="1"/>
</dbReference>
<keyword evidence="6" id="KW-1185">Reference proteome</keyword>
<evidence type="ECO:0000256" key="3">
    <source>
        <dbReference type="ARBA" id="ARBA00023163"/>
    </source>
</evidence>
<comment type="caution">
    <text evidence="5">The sequence shown here is derived from an EMBL/GenBank/DDBJ whole genome shotgun (WGS) entry which is preliminary data.</text>
</comment>
<dbReference type="PANTHER" id="PTHR44846:SF1">
    <property type="entry name" value="MANNOSYL-D-GLYCERATE TRANSPORT_METABOLISM SYSTEM REPRESSOR MNGR-RELATED"/>
    <property type="match status" value="1"/>
</dbReference>
<dbReference type="Pfam" id="PF07702">
    <property type="entry name" value="UTRA"/>
    <property type="match status" value="1"/>
</dbReference>
<dbReference type="RefSeq" id="WP_124965530.1">
    <property type="nucleotide sequence ID" value="NZ_RRAZ01000020.1"/>
</dbReference>
<gene>
    <name evidence="5" type="ORF">EG244_13555</name>
</gene>
<dbReference type="GO" id="GO:0003700">
    <property type="term" value="F:DNA-binding transcription factor activity"/>
    <property type="evidence" value="ECO:0007669"/>
    <property type="project" value="InterPro"/>
</dbReference>
<accession>A0A3P3DFD0</accession>
<sequence length="242" mass="26780">MTVSPPRYAQLTEDLRQRITGGRFALGEKLPAEIELAAQFGVSRATLRRALSELETEGLVERRRRVGTVVVSDRPGQSFRMAVRSFPEIMSLTQMSRLQILGSRHVPNGSSPRLQGRESATGYWLEIEALRYLAADARPVSWLVMYVDGRYAGIQPHLTEAGGAVYQLIERTFDLKISRLRQSVGACLCPDVATKPLGLSVKDPVIELDAELFCGEDLIEITCAVYDPGRFRITSDVVLGSV</sequence>
<dbReference type="PRINTS" id="PR00035">
    <property type="entry name" value="HTHGNTR"/>
</dbReference>
<dbReference type="GO" id="GO:0003677">
    <property type="term" value="F:DNA binding"/>
    <property type="evidence" value="ECO:0007669"/>
    <property type="project" value="UniProtKB-KW"/>
</dbReference>
<dbReference type="InterPro" id="IPR050679">
    <property type="entry name" value="Bact_HTH_transcr_reg"/>
</dbReference>
<dbReference type="SMART" id="SM00345">
    <property type="entry name" value="HTH_GNTR"/>
    <property type="match status" value="1"/>
</dbReference>
<organism evidence="5 6">
    <name type="scientific">Falsigemmobacter faecalis</name>
    <dbReference type="NCBI Taxonomy" id="2488730"/>
    <lineage>
        <taxon>Bacteria</taxon>
        <taxon>Pseudomonadati</taxon>
        <taxon>Pseudomonadota</taxon>
        <taxon>Alphaproteobacteria</taxon>
        <taxon>Rhodobacterales</taxon>
        <taxon>Paracoccaceae</taxon>
        <taxon>Falsigemmobacter</taxon>
    </lineage>
</organism>
<feature type="domain" description="HTH gntR-type" evidence="4">
    <location>
        <begin position="5"/>
        <end position="73"/>
    </location>
</feature>
<evidence type="ECO:0000313" key="6">
    <source>
        <dbReference type="Proteomes" id="UP000282125"/>
    </source>
</evidence>
<reference evidence="5 6" key="1">
    <citation type="submission" date="2018-11" db="EMBL/GenBank/DDBJ databases">
        <title>Gemmobacter sp. nov., YIM 102744-1 draft genome.</title>
        <authorList>
            <person name="Li G."/>
            <person name="Jiang Y."/>
        </authorList>
    </citation>
    <scope>NUCLEOTIDE SEQUENCE [LARGE SCALE GENOMIC DNA]</scope>
    <source>
        <strain evidence="5 6">YIM 102744-1</strain>
    </source>
</reference>
<dbReference type="AlphaFoldDB" id="A0A3P3DFD0"/>
<evidence type="ECO:0000256" key="2">
    <source>
        <dbReference type="ARBA" id="ARBA00023125"/>
    </source>
</evidence>
<dbReference type="SUPFAM" id="SSF64288">
    <property type="entry name" value="Chorismate lyase-like"/>
    <property type="match status" value="1"/>
</dbReference>